<feature type="region of interest" description="Disordered" evidence="1">
    <location>
        <begin position="21"/>
        <end position="80"/>
    </location>
</feature>
<dbReference type="EMBL" id="OX597823">
    <property type="protein sequence ID" value="CAI9729599.1"/>
    <property type="molecule type" value="Genomic_DNA"/>
</dbReference>
<evidence type="ECO:0000313" key="2">
    <source>
        <dbReference type="EMBL" id="CAI9729599.1"/>
    </source>
</evidence>
<reference evidence="2" key="1">
    <citation type="submission" date="2023-08" db="EMBL/GenBank/DDBJ databases">
        <authorList>
            <person name="Alioto T."/>
            <person name="Alioto T."/>
            <person name="Gomez Garrido J."/>
        </authorList>
    </citation>
    <scope>NUCLEOTIDE SEQUENCE</scope>
</reference>
<name>A0AA36B8Z3_OCTVU</name>
<protein>
    <submittedName>
        <fullName evidence="2">Uncharacterized protein</fullName>
    </submittedName>
</protein>
<evidence type="ECO:0000256" key="1">
    <source>
        <dbReference type="SAM" id="MobiDB-lite"/>
    </source>
</evidence>
<sequence>MALSRTEQVVLVVVLGEKHSKTSVVDSDDDNSSSSSSSDGVVVSIGCRNTFPPDSELQYDRQTYNDGRRIPLQATNSNIG</sequence>
<dbReference type="Proteomes" id="UP001162480">
    <property type="component" value="Chromosome 10"/>
</dbReference>
<gene>
    <name evidence="2" type="ORF">OCTVUL_1B008598</name>
</gene>
<keyword evidence="3" id="KW-1185">Reference proteome</keyword>
<organism evidence="2 3">
    <name type="scientific">Octopus vulgaris</name>
    <name type="common">Common octopus</name>
    <dbReference type="NCBI Taxonomy" id="6645"/>
    <lineage>
        <taxon>Eukaryota</taxon>
        <taxon>Metazoa</taxon>
        <taxon>Spiralia</taxon>
        <taxon>Lophotrochozoa</taxon>
        <taxon>Mollusca</taxon>
        <taxon>Cephalopoda</taxon>
        <taxon>Coleoidea</taxon>
        <taxon>Octopodiformes</taxon>
        <taxon>Octopoda</taxon>
        <taxon>Incirrata</taxon>
        <taxon>Octopodidae</taxon>
        <taxon>Octopus</taxon>
    </lineage>
</organism>
<accession>A0AA36B8Z3</accession>
<proteinExistence type="predicted"/>
<feature type="compositionally biased region" description="Low complexity" evidence="1">
    <location>
        <begin position="32"/>
        <end position="44"/>
    </location>
</feature>
<dbReference type="AlphaFoldDB" id="A0AA36B8Z3"/>
<evidence type="ECO:0000313" key="3">
    <source>
        <dbReference type="Proteomes" id="UP001162480"/>
    </source>
</evidence>